<protein>
    <submittedName>
        <fullName evidence="2">Uncharacterized protein</fullName>
    </submittedName>
</protein>
<gene>
    <name evidence="2" type="ORF">A4U43_C02F18210</name>
</gene>
<accession>A0A5P1FKX8</accession>
<evidence type="ECO:0000313" key="3">
    <source>
        <dbReference type="Proteomes" id="UP000243459"/>
    </source>
</evidence>
<name>A0A5P1FKX8_ASPOF</name>
<dbReference type="EMBL" id="CM007382">
    <property type="protein sequence ID" value="ONK78383.1"/>
    <property type="molecule type" value="Genomic_DNA"/>
</dbReference>
<feature type="region of interest" description="Disordered" evidence="1">
    <location>
        <begin position="1"/>
        <end position="34"/>
    </location>
</feature>
<evidence type="ECO:0000313" key="2">
    <source>
        <dbReference type="EMBL" id="ONK78383.1"/>
    </source>
</evidence>
<dbReference type="Proteomes" id="UP000243459">
    <property type="component" value="Chromosome 2"/>
</dbReference>
<dbReference type="Gramene" id="ONK78383">
    <property type="protein sequence ID" value="ONK78383"/>
    <property type="gene ID" value="A4U43_C02F18210"/>
</dbReference>
<sequence length="73" mass="8603">MESEKVNSEKEENKELLSPKVSVKEEYNNNERERPSLFERVSSESSFLFGNFPISFDTVYMVLHKIYALHENT</sequence>
<evidence type="ECO:0000256" key="1">
    <source>
        <dbReference type="SAM" id="MobiDB-lite"/>
    </source>
</evidence>
<keyword evidence="3" id="KW-1185">Reference proteome</keyword>
<reference evidence="3" key="1">
    <citation type="journal article" date="2017" name="Nat. Commun.">
        <title>The asparagus genome sheds light on the origin and evolution of a young Y chromosome.</title>
        <authorList>
            <person name="Harkess A."/>
            <person name="Zhou J."/>
            <person name="Xu C."/>
            <person name="Bowers J.E."/>
            <person name="Van der Hulst R."/>
            <person name="Ayyampalayam S."/>
            <person name="Mercati F."/>
            <person name="Riccardi P."/>
            <person name="McKain M.R."/>
            <person name="Kakrana A."/>
            <person name="Tang H."/>
            <person name="Ray J."/>
            <person name="Groenendijk J."/>
            <person name="Arikit S."/>
            <person name="Mathioni S.M."/>
            <person name="Nakano M."/>
            <person name="Shan H."/>
            <person name="Telgmann-Rauber A."/>
            <person name="Kanno A."/>
            <person name="Yue Z."/>
            <person name="Chen H."/>
            <person name="Li W."/>
            <person name="Chen Y."/>
            <person name="Xu X."/>
            <person name="Zhang Y."/>
            <person name="Luo S."/>
            <person name="Chen H."/>
            <person name="Gao J."/>
            <person name="Mao Z."/>
            <person name="Pires J.C."/>
            <person name="Luo M."/>
            <person name="Kudrna D."/>
            <person name="Wing R.A."/>
            <person name="Meyers B.C."/>
            <person name="Yi K."/>
            <person name="Kong H."/>
            <person name="Lavrijsen P."/>
            <person name="Sunseri F."/>
            <person name="Falavigna A."/>
            <person name="Ye Y."/>
            <person name="Leebens-Mack J.H."/>
            <person name="Chen G."/>
        </authorList>
    </citation>
    <scope>NUCLEOTIDE SEQUENCE [LARGE SCALE GENOMIC DNA]</scope>
    <source>
        <strain evidence="3">cv. DH0086</strain>
    </source>
</reference>
<organism evidence="2 3">
    <name type="scientific">Asparagus officinalis</name>
    <name type="common">Garden asparagus</name>
    <dbReference type="NCBI Taxonomy" id="4686"/>
    <lineage>
        <taxon>Eukaryota</taxon>
        <taxon>Viridiplantae</taxon>
        <taxon>Streptophyta</taxon>
        <taxon>Embryophyta</taxon>
        <taxon>Tracheophyta</taxon>
        <taxon>Spermatophyta</taxon>
        <taxon>Magnoliopsida</taxon>
        <taxon>Liliopsida</taxon>
        <taxon>Asparagales</taxon>
        <taxon>Asparagaceae</taxon>
        <taxon>Asparagoideae</taxon>
        <taxon>Asparagus</taxon>
    </lineage>
</organism>
<dbReference type="AlphaFoldDB" id="A0A5P1FKX8"/>
<proteinExistence type="predicted"/>